<dbReference type="Gene3D" id="3.40.50.300">
    <property type="entry name" value="P-loop containing nucleotide triphosphate hydrolases"/>
    <property type="match status" value="1"/>
</dbReference>
<dbReference type="KEGG" id="cia:BEN51_10070"/>
<dbReference type="InterPro" id="IPR017871">
    <property type="entry name" value="ABC_transporter-like_CS"/>
</dbReference>
<keyword evidence="5 10" id="KW-0067">ATP-binding</keyword>
<dbReference type="PANTHER" id="PTHR43166:SF30">
    <property type="entry name" value="METHIONINE IMPORT ATP-BINDING PROTEIN METN"/>
    <property type="match status" value="1"/>
</dbReference>
<keyword evidence="11" id="KW-1185">Reference proteome</keyword>
<dbReference type="GO" id="GO:0016887">
    <property type="term" value="F:ATP hydrolysis activity"/>
    <property type="evidence" value="ECO:0007669"/>
    <property type="project" value="InterPro"/>
</dbReference>
<dbReference type="SUPFAM" id="SSF55021">
    <property type="entry name" value="ACT-like"/>
    <property type="match status" value="1"/>
</dbReference>
<keyword evidence="2" id="KW-0813">Transport</keyword>
<dbReference type="Pfam" id="PF00005">
    <property type="entry name" value="ABC_tran"/>
    <property type="match status" value="1"/>
</dbReference>
<keyword evidence="4" id="KW-0547">Nucleotide-binding</keyword>
<comment type="similarity">
    <text evidence="1">Belongs to the ABC transporter superfamily.</text>
</comment>
<protein>
    <submittedName>
        <fullName evidence="10">Methionine ABC transporter ATP-binding protein</fullName>
    </submittedName>
</protein>
<dbReference type="PANTHER" id="PTHR43166">
    <property type="entry name" value="AMINO ACID IMPORT ATP-BINDING PROTEIN"/>
    <property type="match status" value="1"/>
</dbReference>
<dbReference type="FunFam" id="3.40.50.300:FF:000056">
    <property type="entry name" value="Cell division ATP-binding protein FtsE"/>
    <property type="match status" value="1"/>
</dbReference>
<dbReference type="InterPro" id="IPR003593">
    <property type="entry name" value="AAA+_ATPase"/>
</dbReference>
<evidence type="ECO:0000256" key="7">
    <source>
        <dbReference type="ARBA" id="ARBA00022970"/>
    </source>
</evidence>
<dbReference type="SMART" id="SM00930">
    <property type="entry name" value="NIL"/>
    <property type="match status" value="1"/>
</dbReference>
<evidence type="ECO:0000313" key="11">
    <source>
        <dbReference type="Proteomes" id="UP000264883"/>
    </source>
</evidence>
<dbReference type="InterPro" id="IPR027417">
    <property type="entry name" value="P-loop_NTPase"/>
</dbReference>
<dbReference type="InterPro" id="IPR041701">
    <property type="entry name" value="MetN_ABC"/>
</dbReference>
<reference evidence="10 11" key="1">
    <citation type="submission" date="2016-08" db="EMBL/GenBank/DDBJ databases">
        <title>Complete Genome Sequence Of The Indigo Reducing Clostridium isatidis DSM15098.</title>
        <authorList>
            <person name="Little G.T."/>
            <person name="Minton N.P."/>
        </authorList>
    </citation>
    <scope>NUCLEOTIDE SEQUENCE [LARGE SCALE GENOMIC DNA]</scope>
    <source>
        <strain evidence="10 11">DSM 15098</strain>
    </source>
</reference>
<evidence type="ECO:0000256" key="3">
    <source>
        <dbReference type="ARBA" id="ARBA00022475"/>
    </source>
</evidence>
<organism evidence="10 11">
    <name type="scientific">Clostridium isatidis</name>
    <dbReference type="NCBI Taxonomy" id="182773"/>
    <lineage>
        <taxon>Bacteria</taxon>
        <taxon>Bacillati</taxon>
        <taxon>Bacillota</taxon>
        <taxon>Clostridia</taxon>
        <taxon>Eubacteriales</taxon>
        <taxon>Clostridiaceae</taxon>
        <taxon>Clostridium</taxon>
    </lineage>
</organism>
<dbReference type="Gene3D" id="3.30.70.260">
    <property type="match status" value="1"/>
</dbReference>
<name>A0A343JE59_9CLOT</name>
<dbReference type="InterPro" id="IPR045865">
    <property type="entry name" value="ACT-like_dom_sf"/>
</dbReference>
<evidence type="ECO:0000313" key="10">
    <source>
        <dbReference type="EMBL" id="ASW43817.1"/>
    </source>
</evidence>
<evidence type="ECO:0000256" key="1">
    <source>
        <dbReference type="ARBA" id="ARBA00005417"/>
    </source>
</evidence>
<dbReference type="SUPFAM" id="SSF52540">
    <property type="entry name" value="P-loop containing nucleoside triphosphate hydrolases"/>
    <property type="match status" value="1"/>
</dbReference>
<evidence type="ECO:0000256" key="5">
    <source>
        <dbReference type="ARBA" id="ARBA00022840"/>
    </source>
</evidence>
<dbReference type="GO" id="GO:0006865">
    <property type="term" value="P:amino acid transport"/>
    <property type="evidence" value="ECO:0007669"/>
    <property type="project" value="UniProtKB-KW"/>
</dbReference>
<keyword evidence="3" id="KW-1003">Cell membrane</keyword>
<dbReference type="AlphaFoldDB" id="A0A343JE59"/>
<dbReference type="GO" id="GO:0005886">
    <property type="term" value="C:plasma membrane"/>
    <property type="evidence" value="ECO:0007669"/>
    <property type="project" value="UniProtKB-ARBA"/>
</dbReference>
<dbReference type="CDD" id="cd03258">
    <property type="entry name" value="ABC_MetN_methionine_transporter"/>
    <property type="match status" value="1"/>
</dbReference>
<dbReference type="InterPro" id="IPR050086">
    <property type="entry name" value="MetN_ABC_transporter-like"/>
</dbReference>
<proteinExistence type="inferred from homology"/>
<evidence type="ECO:0000256" key="4">
    <source>
        <dbReference type="ARBA" id="ARBA00022741"/>
    </source>
</evidence>
<dbReference type="SMART" id="SM00382">
    <property type="entry name" value="AAA"/>
    <property type="match status" value="1"/>
</dbReference>
<dbReference type="RefSeq" id="WP_119865951.1">
    <property type="nucleotide sequence ID" value="NZ_CP016786.1"/>
</dbReference>
<dbReference type="InterPro" id="IPR018449">
    <property type="entry name" value="NIL_domain"/>
</dbReference>
<keyword evidence="7" id="KW-0029">Amino-acid transport</keyword>
<sequence>MIEITNLSKSFNNTEVLKNVSVHIKEGEIYGIIGHSGAGKSTLLRCINGLEAYDKGTIKVNGKEVEKLKGYRLREFRKDLGMIFQSFNLLKRKTVFENVALPLEVWGYEEEYKKYKEECSKEGKKSLGYKKYQKEKIEKRVNELLSLVGLSEKANEKTTSLSGGQKQRVAIARALALEPKILLCDEATSALDPKTTKDILQLLLKINKELGITIVVVTHQMEVVKEVCERVTLLEGGIVKAEGRAEDLFLNPGLSLKKFLGDDEDELLPNEGVNIRLFFPSNSSENALITKMAKELDVDFSIVWGKLEKFRDNVLGSLVINIDEKDQIKVIEYLEKKNIILEVIN</sequence>
<dbReference type="PROSITE" id="PS50893">
    <property type="entry name" value="ABC_TRANSPORTER_2"/>
    <property type="match status" value="1"/>
</dbReference>
<dbReference type="GO" id="GO:0005524">
    <property type="term" value="F:ATP binding"/>
    <property type="evidence" value="ECO:0007669"/>
    <property type="project" value="UniProtKB-KW"/>
</dbReference>
<evidence type="ECO:0000256" key="6">
    <source>
        <dbReference type="ARBA" id="ARBA00022967"/>
    </source>
</evidence>
<evidence type="ECO:0000256" key="2">
    <source>
        <dbReference type="ARBA" id="ARBA00022448"/>
    </source>
</evidence>
<keyword evidence="8" id="KW-0472">Membrane</keyword>
<dbReference type="OrthoDB" id="9804199at2"/>
<dbReference type="EMBL" id="CP016786">
    <property type="protein sequence ID" value="ASW43817.1"/>
    <property type="molecule type" value="Genomic_DNA"/>
</dbReference>
<gene>
    <name evidence="10" type="ORF">BEN51_10070</name>
</gene>
<evidence type="ECO:0000256" key="8">
    <source>
        <dbReference type="ARBA" id="ARBA00023136"/>
    </source>
</evidence>
<feature type="domain" description="ABC transporter" evidence="9">
    <location>
        <begin position="2"/>
        <end position="261"/>
    </location>
</feature>
<accession>A0A343JE59</accession>
<keyword evidence="6" id="KW-1278">Translocase</keyword>
<dbReference type="Pfam" id="PF09383">
    <property type="entry name" value="NIL"/>
    <property type="match status" value="1"/>
</dbReference>
<dbReference type="PROSITE" id="PS00211">
    <property type="entry name" value="ABC_TRANSPORTER_1"/>
    <property type="match status" value="1"/>
</dbReference>
<dbReference type="InterPro" id="IPR003439">
    <property type="entry name" value="ABC_transporter-like_ATP-bd"/>
</dbReference>
<dbReference type="Proteomes" id="UP000264883">
    <property type="component" value="Chromosome"/>
</dbReference>
<evidence type="ECO:0000259" key="9">
    <source>
        <dbReference type="PROSITE" id="PS50893"/>
    </source>
</evidence>